<comment type="caution">
    <text evidence="19">The sequence shown here is derived from an EMBL/GenBank/DDBJ whole genome shotgun (WGS) entry which is preliminary data.</text>
</comment>
<dbReference type="AlphaFoldDB" id="A0A9X2VND2"/>
<feature type="compositionally biased region" description="Acidic residues" evidence="16">
    <location>
        <begin position="961"/>
        <end position="977"/>
    </location>
</feature>
<feature type="compositionally biased region" description="Basic and acidic residues" evidence="16">
    <location>
        <begin position="919"/>
        <end position="937"/>
    </location>
</feature>
<dbReference type="InterPro" id="IPR027417">
    <property type="entry name" value="P-loop_NTPase"/>
</dbReference>
<dbReference type="InterPro" id="IPR014016">
    <property type="entry name" value="UvrD-like_ATP-bd"/>
</dbReference>
<dbReference type="SUPFAM" id="SSF52980">
    <property type="entry name" value="Restriction endonuclease-like"/>
    <property type="match status" value="1"/>
</dbReference>
<evidence type="ECO:0000256" key="9">
    <source>
        <dbReference type="ARBA" id="ARBA00023125"/>
    </source>
</evidence>
<evidence type="ECO:0000259" key="17">
    <source>
        <dbReference type="PROSITE" id="PS51198"/>
    </source>
</evidence>
<dbReference type="Gene3D" id="3.40.50.300">
    <property type="entry name" value="P-loop containing nucleotide triphosphate hydrolases"/>
    <property type="match status" value="3"/>
</dbReference>
<dbReference type="Gene3D" id="3.90.320.10">
    <property type="match status" value="1"/>
</dbReference>
<evidence type="ECO:0000256" key="7">
    <source>
        <dbReference type="ARBA" id="ARBA00022839"/>
    </source>
</evidence>
<dbReference type="GO" id="GO:0003677">
    <property type="term" value="F:DNA binding"/>
    <property type="evidence" value="ECO:0007669"/>
    <property type="project" value="UniProtKB-KW"/>
</dbReference>
<feature type="domain" description="UvrD-like helicase C-terminal" evidence="18">
    <location>
        <begin position="357"/>
        <end position="667"/>
    </location>
</feature>
<keyword evidence="8 15" id="KW-0067">ATP-binding</keyword>
<proteinExistence type="inferred from homology"/>
<dbReference type="GO" id="GO:0033202">
    <property type="term" value="C:DNA helicase complex"/>
    <property type="evidence" value="ECO:0007669"/>
    <property type="project" value="TreeGrafter"/>
</dbReference>
<dbReference type="InterPro" id="IPR011604">
    <property type="entry name" value="PDDEXK-like_dom_sf"/>
</dbReference>
<evidence type="ECO:0000256" key="6">
    <source>
        <dbReference type="ARBA" id="ARBA00022806"/>
    </source>
</evidence>
<dbReference type="PROSITE" id="PS51198">
    <property type="entry name" value="UVRD_HELICASE_ATP_BIND"/>
    <property type="match status" value="1"/>
</dbReference>
<organism evidence="19 20">
    <name type="scientific">Umezawaea endophytica</name>
    <dbReference type="NCBI Taxonomy" id="1654476"/>
    <lineage>
        <taxon>Bacteria</taxon>
        <taxon>Bacillati</taxon>
        <taxon>Actinomycetota</taxon>
        <taxon>Actinomycetes</taxon>
        <taxon>Pseudonocardiales</taxon>
        <taxon>Pseudonocardiaceae</taxon>
        <taxon>Umezawaea</taxon>
    </lineage>
</organism>
<feature type="binding site" evidence="15">
    <location>
        <begin position="37"/>
        <end position="44"/>
    </location>
    <ligand>
        <name>ATP</name>
        <dbReference type="ChEBI" id="CHEBI:30616"/>
    </ligand>
</feature>
<dbReference type="Pfam" id="PF13361">
    <property type="entry name" value="UvrD_C"/>
    <property type="match status" value="2"/>
</dbReference>
<keyword evidence="20" id="KW-1185">Reference proteome</keyword>
<evidence type="ECO:0000256" key="2">
    <source>
        <dbReference type="ARBA" id="ARBA00022722"/>
    </source>
</evidence>
<keyword evidence="3 15" id="KW-0547">Nucleotide-binding</keyword>
<dbReference type="CDD" id="cd17932">
    <property type="entry name" value="DEXQc_UvrD"/>
    <property type="match status" value="1"/>
</dbReference>
<accession>A0A9X2VND2</accession>
<dbReference type="GO" id="GO:0005829">
    <property type="term" value="C:cytosol"/>
    <property type="evidence" value="ECO:0007669"/>
    <property type="project" value="TreeGrafter"/>
</dbReference>
<dbReference type="GO" id="GO:0005524">
    <property type="term" value="F:ATP binding"/>
    <property type="evidence" value="ECO:0007669"/>
    <property type="project" value="UniProtKB-UniRule"/>
</dbReference>
<comment type="catalytic activity">
    <reaction evidence="14">
        <text>ATP + H2O = ADP + phosphate + H(+)</text>
        <dbReference type="Rhea" id="RHEA:13065"/>
        <dbReference type="ChEBI" id="CHEBI:15377"/>
        <dbReference type="ChEBI" id="CHEBI:15378"/>
        <dbReference type="ChEBI" id="CHEBI:30616"/>
        <dbReference type="ChEBI" id="CHEBI:43474"/>
        <dbReference type="ChEBI" id="CHEBI:456216"/>
        <dbReference type="EC" id="5.6.2.4"/>
    </reaction>
</comment>
<dbReference type="InterPro" id="IPR000212">
    <property type="entry name" value="DNA_helicase_UvrD/REP"/>
</dbReference>
<dbReference type="EC" id="5.6.2.4" evidence="13"/>
<evidence type="ECO:0000256" key="11">
    <source>
        <dbReference type="ARBA" id="ARBA00023235"/>
    </source>
</evidence>
<dbReference type="GO" id="GO:0000725">
    <property type="term" value="P:recombinational repair"/>
    <property type="evidence" value="ECO:0007669"/>
    <property type="project" value="TreeGrafter"/>
</dbReference>
<sequence>MSFASPFEVAAALGLPKPTAEQAAVVAAPVEPALVVAGAGAGKTETMAARVVWLVANGIVTPDQVLGLTFTRKAARQLAERIRLRLRRLGGSELLDDLDPSGERRAAVMTAEPVVLTYHAYAGRLVTEHGLRLPVEPGVRLLTETSSWQLAHRVVSTWTEDLDTDKIPATVTGYLLALAGELGEHLVEPDALRAHAEWLIGVIENAPKTARQKDGLPEKLRDIIAAQRLRVNLLPLLEAYQARKRREAAMDFADQMSLAARLASEHPEVAQGERERYGAVLLDEYQDTGHAQRVLLRSLFGQGEPMPVTSVGDPAQAIYGWRGASAANLPRFTTDFPAAQGKPATRYGLLTSFRNPPEVLALANAASEPLRAAGLEVDELRARDGAGPGDVRVALLPDVRQELDWLADTVAAQWREYLDAEDTPPTAAVLVRRRADMGAIAAALRERGLPVEVVGLGGLLDEPEVRDLTSALRVLVNPLAGTAAARLLTGSRWRVAAFDLAALWQRARELAGAPSRQSVVDDPLSVLADALPGEHAEQAGLADALDDPGDPAAYSPEGYRRIRRLGGELATLRRRLDQPLSELVADVERTLLLDIEAMARPGGVGRAHLDAFADVVSDFAAASPSATLPSLLDYLYTAEHAEDGLEPGEVEVAENRVQILTMHSAKGLEWHIVAVPHVVKDVFPGRRKTSCWLKAVAELPADLRGDAADLPKLRVPGGANRKEVEEALSLHADEFEERRLVEERRLLYVALTRSEHSLLVSGHWWGETGEKVKGPSPFLVEIHEVLKTAEHPPGDVVAWADPPAENEPNPLTGEEKTALWPADPLGKRRTAVADGATMVLAALDQRRDAARRDLYVPPADDEAPLPEPPPEFEPPPDEDDHEPPPDHDDGPPPEDEPDYDEPPADYDDGLPQDGEPDHDEPPADHEPVGADHEEPPVGREPSPVAAAAVDVGPVFSAPVGDDFDEPAPLDEEEELDPEGWSRDVDVLLAERAAAANRRERVTMPEHLSVSQLVELATDPDELARRLRRPLPFPPNPMARRGTAFHTWLEKRFGASRLLDIDELPGAADDGAAPDTELDRLQRAFLASDWADRTPHDVEVPFEAEVDGMSVRGRMDAVFADPDGGWTVVDWKTGAVPDADKLPALSVQLAAYRLAWAALAGAEVESVRAAFHYVRHDHTLRPTDLLDAEGLRTLIRSVPDGSRS</sequence>
<dbReference type="EMBL" id="JANYMP010000011">
    <property type="protein sequence ID" value="MCS7479690.1"/>
    <property type="molecule type" value="Genomic_DNA"/>
</dbReference>
<dbReference type="Gene3D" id="1.10.486.10">
    <property type="entry name" value="PCRA, domain 4"/>
    <property type="match status" value="1"/>
</dbReference>
<evidence type="ECO:0000256" key="10">
    <source>
        <dbReference type="ARBA" id="ARBA00023204"/>
    </source>
</evidence>
<dbReference type="GO" id="GO:0043138">
    <property type="term" value="F:3'-5' DNA helicase activity"/>
    <property type="evidence" value="ECO:0007669"/>
    <property type="project" value="UniProtKB-EC"/>
</dbReference>
<dbReference type="SUPFAM" id="SSF52540">
    <property type="entry name" value="P-loop containing nucleoside triphosphate hydrolases"/>
    <property type="match status" value="1"/>
</dbReference>
<protein>
    <recommendedName>
        <fullName evidence="13">DNA 3'-5' helicase</fullName>
        <ecNumber evidence="13">5.6.2.4</ecNumber>
    </recommendedName>
</protein>
<keyword evidence="5 15" id="KW-0378">Hydrolase</keyword>
<dbReference type="Pfam" id="PF00580">
    <property type="entry name" value="UvrD-helicase"/>
    <property type="match status" value="1"/>
</dbReference>
<evidence type="ECO:0000256" key="15">
    <source>
        <dbReference type="PROSITE-ProRule" id="PRU00560"/>
    </source>
</evidence>
<keyword evidence="10" id="KW-0234">DNA repair</keyword>
<evidence type="ECO:0000256" key="5">
    <source>
        <dbReference type="ARBA" id="ARBA00022801"/>
    </source>
</evidence>
<dbReference type="Pfam" id="PF12705">
    <property type="entry name" value="PDDEXK_1"/>
    <property type="match status" value="1"/>
</dbReference>
<dbReference type="RefSeq" id="WP_259625196.1">
    <property type="nucleotide sequence ID" value="NZ_JANYMP010000011.1"/>
</dbReference>
<gene>
    <name evidence="19" type="ORF">NZH93_22750</name>
</gene>
<dbReference type="InterPro" id="IPR011335">
    <property type="entry name" value="Restrct_endonuc-II-like"/>
</dbReference>
<evidence type="ECO:0000256" key="13">
    <source>
        <dbReference type="ARBA" id="ARBA00034808"/>
    </source>
</evidence>
<evidence type="ECO:0000256" key="8">
    <source>
        <dbReference type="ARBA" id="ARBA00022840"/>
    </source>
</evidence>
<dbReference type="PANTHER" id="PTHR11070">
    <property type="entry name" value="UVRD / RECB / PCRA DNA HELICASE FAMILY MEMBER"/>
    <property type="match status" value="1"/>
</dbReference>
<dbReference type="InterPro" id="IPR038726">
    <property type="entry name" value="PDDEXK_AddAB-type"/>
</dbReference>
<keyword evidence="7" id="KW-0269">Exonuclease</keyword>
<reference evidence="19" key="1">
    <citation type="submission" date="2022-08" db="EMBL/GenBank/DDBJ databases">
        <authorList>
            <person name="Tistechok S."/>
            <person name="Samborskyy M."/>
            <person name="Roman I."/>
        </authorList>
    </citation>
    <scope>NUCLEOTIDE SEQUENCE</scope>
    <source>
        <strain evidence="19">DSM 103496</strain>
    </source>
</reference>
<evidence type="ECO:0000256" key="12">
    <source>
        <dbReference type="ARBA" id="ARBA00034617"/>
    </source>
</evidence>
<keyword evidence="11" id="KW-0413">Isomerase</keyword>
<comment type="catalytic activity">
    <reaction evidence="12">
        <text>Couples ATP hydrolysis with the unwinding of duplex DNA by translocating in the 3'-5' direction.</text>
        <dbReference type="EC" id="5.6.2.4"/>
    </reaction>
</comment>
<dbReference type="PROSITE" id="PS51217">
    <property type="entry name" value="UVRD_HELICASE_CTER"/>
    <property type="match status" value="1"/>
</dbReference>
<evidence type="ECO:0000259" key="18">
    <source>
        <dbReference type="PROSITE" id="PS51217"/>
    </source>
</evidence>
<keyword evidence="9" id="KW-0238">DNA-binding</keyword>
<evidence type="ECO:0000256" key="3">
    <source>
        <dbReference type="ARBA" id="ARBA00022741"/>
    </source>
</evidence>
<dbReference type="Gene3D" id="1.10.10.160">
    <property type="match status" value="1"/>
</dbReference>
<evidence type="ECO:0000256" key="1">
    <source>
        <dbReference type="ARBA" id="ARBA00009922"/>
    </source>
</evidence>
<dbReference type="InterPro" id="IPR014017">
    <property type="entry name" value="DNA_helicase_UvrD-like_C"/>
</dbReference>
<keyword evidence="4" id="KW-0227">DNA damage</keyword>
<evidence type="ECO:0000313" key="20">
    <source>
        <dbReference type="Proteomes" id="UP001141259"/>
    </source>
</evidence>
<feature type="compositionally biased region" description="Acidic residues" evidence="16">
    <location>
        <begin position="891"/>
        <end position="918"/>
    </location>
</feature>
<feature type="region of interest" description="Disordered" evidence="16">
    <location>
        <begin position="857"/>
        <end position="978"/>
    </location>
</feature>
<feature type="domain" description="UvrD-like helicase ATP-binding" evidence="17">
    <location>
        <begin position="16"/>
        <end position="356"/>
    </location>
</feature>
<evidence type="ECO:0000256" key="14">
    <source>
        <dbReference type="ARBA" id="ARBA00048988"/>
    </source>
</evidence>
<dbReference type="Proteomes" id="UP001141259">
    <property type="component" value="Unassembled WGS sequence"/>
</dbReference>
<dbReference type="GO" id="GO:0004527">
    <property type="term" value="F:exonuclease activity"/>
    <property type="evidence" value="ECO:0007669"/>
    <property type="project" value="UniProtKB-KW"/>
</dbReference>
<keyword evidence="6 15" id="KW-0347">Helicase</keyword>
<evidence type="ECO:0000256" key="4">
    <source>
        <dbReference type="ARBA" id="ARBA00022763"/>
    </source>
</evidence>
<keyword evidence="2" id="KW-0540">Nuclease</keyword>
<evidence type="ECO:0000256" key="16">
    <source>
        <dbReference type="SAM" id="MobiDB-lite"/>
    </source>
</evidence>
<feature type="compositionally biased region" description="Low complexity" evidence="16">
    <location>
        <begin position="941"/>
        <end position="954"/>
    </location>
</feature>
<name>A0A9X2VND2_9PSEU</name>
<dbReference type="PANTHER" id="PTHR11070:SF55">
    <property type="entry name" value="DNA 3'-5' HELICASE"/>
    <property type="match status" value="1"/>
</dbReference>
<evidence type="ECO:0000313" key="19">
    <source>
        <dbReference type="EMBL" id="MCS7479690.1"/>
    </source>
</evidence>
<comment type="similarity">
    <text evidence="1">Belongs to the helicase family. UvrD subfamily.</text>
</comment>
<dbReference type="InterPro" id="IPR013986">
    <property type="entry name" value="DExx_box_DNA_helicase_dom_sf"/>
</dbReference>